<dbReference type="Proteomes" id="UP000005737">
    <property type="component" value="Unassembled WGS sequence"/>
</dbReference>
<dbReference type="HOGENOM" id="CLU_3081379_0_0_12"/>
<name>H2CGY5_9LEPT</name>
<sequence length="52" mass="5894">MVQKLLHNKFVLTFFSNASLIVSQMYRDFEHPLPYLGTPSDLVVPTLRGKGS</sequence>
<organism evidence="1 2">
    <name type="scientific">Leptonema illini DSM 21528</name>
    <dbReference type="NCBI Taxonomy" id="929563"/>
    <lineage>
        <taxon>Bacteria</taxon>
        <taxon>Pseudomonadati</taxon>
        <taxon>Spirochaetota</taxon>
        <taxon>Spirochaetia</taxon>
        <taxon>Leptospirales</taxon>
        <taxon>Leptospiraceae</taxon>
        <taxon>Leptonema</taxon>
    </lineage>
</organism>
<evidence type="ECO:0000313" key="1">
    <source>
        <dbReference type="EMBL" id="EHQ05827.1"/>
    </source>
</evidence>
<evidence type="ECO:0000313" key="2">
    <source>
        <dbReference type="Proteomes" id="UP000005737"/>
    </source>
</evidence>
<dbReference type="EMBL" id="JH597773">
    <property type="protein sequence ID" value="EHQ05827.1"/>
    <property type="molecule type" value="Genomic_DNA"/>
</dbReference>
<accession>H2CGY5</accession>
<proteinExistence type="predicted"/>
<protein>
    <submittedName>
        <fullName evidence="1">Uncharacterized protein</fullName>
    </submittedName>
</protein>
<gene>
    <name evidence="1" type="ORF">Lepil_1132</name>
</gene>
<dbReference type="AlphaFoldDB" id="H2CGY5"/>
<keyword evidence="2" id="KW-1185">Reference proteome</keyword>
<reference evidence="1 2" key="1">
    <citation type="submission" date="2011-10" db="EMBL/GenBank/DDBJ databases">
        <title>The Improved High-Quality Draft genome of Leptonema illini DSM 21528.</title>
        <authorList>
            <consortium name="US DOE Joint Genome Institute (JGI-PGF)"/>
            <person name="Lucas S."/>
            <person name="Copeland A."/>
            <person name="Lapidus A."/>
            <person name="Glavina del Rio T."/>
            <person name="Dalin E."/>
            <person name="Tice H."/>
            <person name="Bruce D."/>
            <person name="Goodwin L."/>
            <person name="Pitluck S."/>
            <person name="Peters L."/>
            <person name="Mikhailova N."/>
            <person name="Held B."/>
            <person name="Kyrpides N."/>
            <person name="Mavromatis K."/>
            <person name="Ivanova N."/>
            <person name="Markowitz V."/>
            <person name="Cheng J.-F."/>
            <person name="Hugenholtz P."/>
            <person name="Woyke T."/>
            <person name="Wu D."/>
            <person name="Gronow S."/>
            <person name="Wellnitz S."/>
            <person name="Brambilla E.-M."/>
            <person name="Klenk H.-P."/>
            <person name="Eisen J.A."/>
        </authorList>
    </citation>
    <scope>NUCLEOTIDE SEQUENCE [LARGE SCALE GENOMIC DNA]</scope>
    <source>
        <strain evidence="1 2">DSM 21528</strain>
    </source>
</reference>
<dbReference type="STRING" id="183.GCA_002009735_03449"/>